<organism evidence="4 5">
    <name type="scientific">Candidatus Faecousia excrementigallinarum</name>
    <dbReference type="NCBI Taxonomy" id="2840806"/>
    <lineage>
        <taxon>Bacteria</taxon>
        <taxon>Bacillati</taxon>
        <taxon>Bacillota</taxon>
        <taxon>Clostridia</taxon>
        <taxon>Eubacteriales</taxon>
        <taxon>Oscillospiraceae</taxon>
        <taxon>Faecousia</taxon>
    </lineage>
</organism>
<evidence type="ECO:0000256" key="1">
    <source>
        <dbReference type="ARBA" id="ARBA00022737"/>
    </source>
</evidence>
<proteinExistence type="predicted"/>
<comment type="caution">
    <text evidence="4">The sequence shown here is derived from an EMBL/GenBank/DDBJ whole genome shotgun (WGS) entry which is preliminary data.</text>
</comment>
<protein>
    <submittedName>
        <fullName evidence="4">RHS repeat protein</fullName>
    </submittedName>
</protein>
<evidence type="ECO:0000259" key="3">
    <source>
        <dbReference type="Pfam" id="PF25023"/>
    </source>
</evidence>
<dbReference type="AlphaFoldDB" id="A0A9D1CM62"/>
<dbReference type="Proteomes" id="UP000886796">
    <property type="component" value="Unassembled WGS sequence"/>
</dbReference>
<name>A0A9D1CM62_9FIRM</name>
<sequence>MPVKRKRLAALVLAALLWGCTPQPTPTDPPPTTDAPRPTVTQPTVEVLTPVSAVCNLPDGFLNYYLTLQYDAMGNLQSITRYDAQGQQEAKESYRYDEEGRVTAIQPKDGLEVTYHNYDAAGNRIHTEAGLVRQEYSYDSQGLLQTQELYVGDVLSQYTSYTYNDRGLLEKVQEFDSQGILLDCTQYTYNSRGWLLKEQTFDDAGSPPATITYQYNAQGFRLGQEKRNPSGGLISRVQMTYDGRGNLLTVHQYDENLELQWWLEYSYGEIPVVEENLSEFYNARKELLGF</sequence>
<evidence type="ECO:0000313" key="5">
    <source>
        <dbReference type="Proteomes" id="UP000886796"/>
    </source>
</evidence>
<evidence type="ECO:0000313" key="4">
    <source>
        <dbReference type="EMBL" id="HIQ68075.1"/>
    </source>
</evidence>
<keyword evidence="1" id="KW-0677">Repeat</keyword>
<reference evidence="4" key="2">
    <citation type="journal article" date="2021" name="PeerJ">
        <title>Extensive microbial diversity within the chicken gut microbiome revealed by metagenomics and culture.</title>
        <authorList>
            <person name="Gilroy R."/>
            <person name="Ravi A."/>
            <person name="Getino M."/>
            <person name="Pursley I."/>
            <person name="Horton D.L."/>
            <person name="Alikhan N.F."/>
            <person name="Baker D."/>
            <person name="Gharbi K."/>
            <person name="Hall N."/>
            <person name="Watson M."/>
            <person name="Adriaenssens E.M."/>
            <person name="Foster-Nyarko E."/>
            <person name="Jarju S."/>
            <person name="Secka A."/>
            <person name="Antonio M."/>
            <person name="Oren A."/>
            <person name="Chaudhuri R.R."/>
            <person name="La Ragione R."/>
            <person name="Hildebrand F."/>
            <person name="Pallen M.J."/>
        </authorList>
    </citation>
    <scope>NUCLEOTIDE SEQUENCE</scope>
    <source>
        <strain evidence="4">13361</strain>
    </source>
</reference>
<dbReference type="Gene3D" id="2.180.10.10">
    <property type="entry name" value="RHS repeat-associated core"/>
    <property type="match status" value="2"/>
</dbReference>
<reference evidence="4" key="1">
    <citation type="submission" date="2020-10" db="EMBL/GenBank/DDBJ databases">
        <authorList>
            <person name="Gilroy R."/>
        </authorList>
    </citation>
    <scope>NUCLEOTIDE SEQUENCE</scope>
    <source>
        <strain evidence="4">13361</strain>
    </source>
</reference>
<dbReference type="Pfam" id="PF25023">
    <property type="entry name" value="TEN_YD-shell"/>
    <property type="match status" value="1"/>
</dbReference>
<gene>
    <name evidence="4" type="ORF">IAB74_06175</name>
</gene>
<feature type="chain" id="PRO_5038843613" evidence="2">
    <location>
        <begin position="25"/>
        <end position="290"/>
    </location>
</feature>
<dbReference type="EMBL" id="DVFK01000085">
    <property type="protein sequence ID" value="HIQ68075.1"/>
    <property type="molecule type" value="Genomic_DNA"/>
</dbReference>
<evidence type="ECO:0000256" key="2">
    <source>
        <dbReference type="SAM" id="SignalP"/>
    </source>
</evidence>
<feature type="signal peptide" evidence="2">
    <location>
        <begin position="1"/>
        <end position="24"/>
    </location>
</feature>
<feature type="domain" description="Teneurin-like YD-shell" evidence="3">
    <location>
        <begin position="64"/>
        <end position="281"/>
    </location>
</feature>
<dbReference type="InterPro" id="IPR056823">
    <property type="entry name" value="TEN-like_YD-shell"/>
</dbReference>
<keyword evidence="2" id="KW-0732">Signal</keyword>
<accession>A0A9D1CM62</accession>